<dbReference type="Proteomes" id="UP000571554">
    <property type="component" value="Unassembled WGS sequence"/>
</dbReference>
<evidence type="ECO:0000313" key="4">
    <source>
        <dbReference type="EMBL" id="MBB6103504.1"/>
    </source>
</evidence>
<feature type="domain" description="Response regulatory" evidence="3">
    <location>
        <begin position="3"/>
        <end position="117"/>
    </location>
</feature>
<protein>
    <submittedName>
        <fullName evidence="4">CheY-like chemotaxis protein</fullName>
    </submittedName>
</protein>
<dbReference type="SUPFAM" id="SSF52172">
    <property type="entry name" value="CheY-like"/>
    <property type="match status" value="1"/>
</dbReference>
<dbReference type="EMBL" id="JACHBW010000009">
    <property type="protein sequence ID" value="MBB6103504.1"/>
    <property type="molecule type" value="Genomic_DNA"/>
</dbReference>
<dbReference type="InterPro" id="IPR050595">
    <property type="entry name" value="Bact_response_regulator"/>
</dbReference>
<reference evidence="4 5" key="1">
    <citation type="submission" date="2020-08" db="EMBL/GenBank/DDBJ databases">
        <title>Above-ground endophytic microbial communities from plants in different locations in the United States.</title>
        <authorList>
            <person name="Frank C."/>
        </authorList>
    </citation>
    <scope>NUCLEOTIDE SEQUENCE [LARGE SCALE GENOMIC DNA]</scope>
    <source>
        <strain evidence="4 5">WP4_2_2</strain>
    </source>
</reference>
<evidence type="ECO:0000259" key="3">
    <source>
        <dbReference type="PROSITE" id="PS50110"/>
    </source>
</evidence>
<dbReference type="Gene3D" id="3.40.50.2300">
    <property type="match status" value="1"/>
</dbReference>
<dbReference type="InterPro" id="IPR001789">
    <property type="entry name" value="Sig_transdc_resp-reg_receiver"/>
</dbReference>
<keyword evidence="1 2" id="KW-0597">Phosphoprotein</keyword>
<name>A0A7W9TY53_9BURK</name>
<keyword evidence="5" id="KW-1185">Reference proteome</keyword>
<gene>
    <name evidence="4" type="ORF">F4827_003359</name>
</gene>
<evidence type="ECO:0000313" key="5">
    <source>
        <dbReference type="Proteomes" id="UP000571554"/>
    </source>
</evidence>
<dbReference type="PANTHER" id="PTHR44591:SF3">
    <property type="entry name" value="RESPONSE REGULATORY DOMAIN-CONTAINING PROTEIN"/>
    <property type="match status" value="1"/>
</dbReference>
<organism evidence="4 5">
    <name type="scientific">Paraburkholderia bannensis</name>
    <dbReference type="NCBI Taxonomy" id="765414"/>
    <lineage>
        <taxon>Bacteria</taxon>
        <taxon>Pseudomonadati</taxon>
        <taxon>Pseudomonadota</taxon>
        <taxon>Betaproteobacteria</taxon>
        <taxon>Burkholderiales</taxon>
        <taxon>Burkholderiaceae</taxon>
        <taxon>Paraburkholderia</taxon>
    </lineage>
</organism>
<dbReference type="PROSITE" id="PS50110">
    <property type="entry name" value="RESPONSE_REGULATORY"/>
    <property type="match status" value="1"/>
</dbReference>
<accession>A0A7W9TY53</accession>
<dbReference type="PANTHER" id="PTHR44591">
    <property type="entry name" value="STRESS RESPONSE REGULATOR PROTEIN 1"/>
    <property type="match status" value="1"/>
</dbReference>
<evidence type="ECO:0000256" key="2">
    <source>
        <dbReference type="PROSITE-ProRule" id="PRU00169"/>
    </source>
</evidence>
<sequence>MATIVVVDDESLITDVLAFLLGEAGHIVHVARNGAEAFELIHRLVPDLIITDYMMPVMSGFELAQAVKANPVTACIPIILASAAQGASAREHADLFFEILDKPYSPPRLLQVIAGLFGENSGTVDCI</sequence>
<dbReference type="GO" id="GO:0000160">
    <property type="term" value="P:phosphorelay signal transduction system"/>
    <property type="evidence" value="ECO:0007669"/>
    <property type="project" value="InterPro"/>
</dbReference>
<dbReference type="AlphaFoldDB" id="A0A7W9TY53"/>
<dbReference type="Pfam" id="PF00072">
    <property type="entry name" value="Response_reg"/>
    <property type="match status" value="1"/>
</dbReference>
<dbReference type="SMART" id="SM00448">
    <property type="entry name" value="REC"/>
    <property type="match status" value="1"/>
</dbReference>
<dbReference type="RefSeq" id="WP_183725025.1">
    <property type="nucleotide sequence ID" value="NZ_JACHBW010000009.1"/>
</dbReference>
<proteinExistence type="predicted"/>
<dbReference type="InterPro" id="IPR011006">
    <property type="entry name" value="CheY-like_superfamily"/>
</dbReference>
<feature type="modified residue" description="4-aspartylphosphate" evidence="2">
    <location>
        <position position="52"/>
    </location>
</feature>
<comment type="caution">
    <text evidence="4">The sequence shown here is derived from an EMBL/GenBank/DDBJ whole genome shotgun (WGS) entry which is preliminary data.</text>
</comment>
<evidence type="ECO:0000256" key="1">
    <source>
        <dbReference type="ARBA" id="ARBA00022553"/>
    </source>
</evidence>